<accession>A0A146MBR8</accession>
<sequence>MQETRSDNPLNSYSFSYISKNEFESIFKHVRRERRKRQDEKLWERFQMKKQEKRVNPSETAVGPEDSVQDNKMLTLPNYADLDACRHIPKSSIPAVACPNAQKCEPSPVRLSHHRGPDLCLSPEPQVTSPSHPILSPERPDCGCHHLGYMSTQCESPNELLSCSKVQQAEDNKLFEITNFDQEFKRVEELRDKLVFTLKSIENALDQNNGFKCLDDEEMQRNRMRTAEFAARFKRNYHYQITRQVNEIRKLSSNESWKKSNFPSSVKKFKSSHQVAVQALQAVEKHLRTTNDGSSHLWLQDFLSSVCEMEKLFSAVFHCDDEEEQIAIKTACSSIALQLDLIANRHKREPEVRKKKKKHAVKRNEAKDNLWMYRTHKDWKTKASELARAKLAKLNKKKTELGEIDERVDVKSIPAAHTPDNLQDLKMEVKQREGASLRKHMRSIKEDQVRTMMEIVPDATDSDHEEERAEVEQCKERPTSPKKYLAQDNQAPANQKRSDISSMDTTAKPKKLGPTNVGYFCLKSEEETKPSKSSGKVSDASSELLKLKKSPQLSLATKYREALQAYQRKQKWYNPSVFCSIDQMAERIYEELIGVVASEINIDHIISNLIELEVRT</sequence>
<proteinExistence type="predicted"/>
<feature type="compositionally biased region" description="Polar residues" evidence="1">
    <location>
        <begin position="487"/>
        <end position="505"/>
    </location>
</feature>
<dbReference type="EMBL" id="GDHC01002147">
    <property type="protein sequence ID" value="JAQ16482.1"/>
    <property type="molecule type" value="Transcribed_RNA"/>
</dbReference>
<gene>
    <name evidence="2" type="ORF">g.73272</name>
</gene>
<feature type="compositionally biased region" description="Basic and acidic residues" evidence="1">
    <location>
        <begin position="461"/>
        <end position="479"/>
    </location>
</feature>
<name>A0A146MBR8_LYGHE</name>
<dbReference type="AlphaFoldDB" id="A0A146MBR8"/>
<evidence type="ECO:0000256" key="1">
    <source>
        <dbReference type="SAM" id="MobiDB-lite"/>
    </source>
</evidence>
<protein>
    <submittedName>
        <fullName evidence="2">Uncharacterized protein</fullName>
    </submittedName>
</protein>
<reference evidence="2" key="1">
    <citation type="journal article" date="2016" name="Gigascience">
        <title>De novo construction of an expanded transcriptome assembly for the western tarnished plant bug, Lygus hesperus.</title>
        <authorList>
            <person name="Tassone E.E."/>
            <person name="Geib S.M."/>
            <person name="Hall B."/>
            <person name="Fabrick J.A."/>
            <person name="Brent C.S."/>
            <person name="Hull J.J."/>
        </authorList>
    </citation>
    <scope>NUCLEOTIDE SEQUENCE</scope>
</reference>
<organism evidence="2">
    <name type="scientific">Lygus hesperus</name>
    <name type="common">Western plant bug</name>
    <dbReference type="NCBI Taxonomy" id="30085"/>
    <lineage>
        <taxon>Eukaryota</taxon>
        <taxon>Metazoa</taxon>
        <taxon>Ecdysozoa</taxon>
        <taxon>Arthropoda</taxon>
        <taxon>Hexapoda</taxon>
        <taxon>Insecta</taxon>
        <taxon>Pterygota</taxon>
        <taxon>Neoptera</taxon>
        <taxon>Paraneoptera</taxon>
        <taxon>Hemiptera</taxon>
        <taxon>Heteroptera</taxon>
        <taxon>Panheteroptera</taxon>
        <taxon>Cimicomorpha</taxon>
        <taxon>Miridae</taxon>
        <taxon>Mirini</taxon>
        <taxon>Lygus</taxon>
    </lineage>
</organism>
<feature type="region of interest" description="Disordered" evidence="1">
    <location>
        <begin position="457"/>
        <end position="511"/>
    </location>
</feature>
<evidence type="ECO:0000313" key="2">
    <source>
        <dbReference type="EMBL" id="JAQ16482.1"/>
    </source>
</evidence>